<dbReference type="Pfam" id="PF00067">
    <property type="entry name" value="p450"/>
    <property type="match status" value="1"/>
</dbReference>
<name>A0A9P4KA90_9PLEO</name>
<evidence type="ECO:0000313" key="2">
    <source>
        <dbReference type="Proteomes" id="UP000800093"/>
    </source>
</evidence>
<dbReference type="InterPro" id="IPR001128">
    <property type="entry name" value="Cyt_P450"/>
</dbReference>
<feature type="non-terminal residue" evidence="1">
    <location>
        <position position="90"/>
    </location>
</feature>
<dbReference type="Proteomes" id="UP000800093">
    <property type="component" value="Unassembled WGS sequence"/>
</dbReference>
<dbReference type="EMBL" id="ML986612">
    <property type="protein sequence ID" value="KAF2264946.1"/>
    <property type="molecule type" value="Genomic_DNA"/>
</dbReference>
<dbReference type="GO" id="GO:0020037">
    <property type="term" value="F:heme binding"/>
    <property type="evidence" value="ECO:0007669"/>
    <property type="project" value="InterPro"/>
</dbReference>
<gene>
    <name evidence="1" type="ORF">CC78DRAFT_408447</name>
</gene>
<evidence type="ECO:0008006" key="3">
    <source>
        <dbReference type="Google" id="ProtNLM"/>
    </source>
</evidence>
<dbReference type="SUPFAM" id="SSF48264">
    <property type="entry name" value="Cytochrome P450"/>
    <property type="match status" value="1"/>
</dbReference>
<dbReference type="InterPro" id="IPR036396">
    <property type="entry name" value="Cyt_P450_sf"/>
</dbReference>
<protein>
    <recommendedName>
        <fullName evidence="3">Cytochrome P450</fullName>
    </recommendedName>
</protein>
<dbReference type="Gene3D" id="1.10.630.10">
    <property type="entry name" value="Cytochrome P450"/>
    <property type="match status" value="1"/>
</dbReference>
<evidence type="ECO:0000313" key="1">
    <source>
        <dbReference type="EMBL" id="KAF2264946.1"/>
    </source>
</evidence>
<dbReference type="GO" id="GO:0005506">
    <property type="term" value="F:iron ion binding"/>
    <property type="evidence" value="ECO:0007669"/>
    <property type="project" value="InterPro"/>
</dbReference>
<keyword evidence="2" id="KW-1185">Reference proteome</keyword>
<dbReference type="AlphaFoldDB" id="A0A9P4KA90"/>
<accession>A0A9P4KA90</accession>
<dbReference type="GO" id="GO:0016705">
    <property type="term" value="F:oxidoreductase activity, acting on paired donors, with incorporation or reduction of molecular oxygen"/>
    <property type="evidence" value="ECO:0007669"/>
    <property type="project" value="InterPro"/>
</dbReference>
<feature type="non-terminal residue" evidence="1">
    <location>
        <position position="1"/>
    </location>
</feature>
<dbReference type="GO" id="GO:0004497">
    <property type="term" value="F:monooxygenase activity"/>
    <property type="evidence" value="ECO:0007669"/>
    <property type="project" value="InterPro"/>
</dbReference>
<sequence length="90" mass="10282">LDSDFLEMAVANIQAFMLAGAGRTTDALFFLFMHLSIHPDVVEKLRREHRCVYSSDVDETYLILQSHQQKLRELDYTTNVIKGTLGILPI</sequence>
<organism evidence="1 2">
    <name type="scientific">Lojkania enalia</name>
    <dbReference type="NCBI Taxonomy" id="147567"/>
    <lineage>
        <taxon>Eukaryota</taxon>
        <taxon>Fungi</taxon>
        <taxon>Dikarya</taxon>
        <taxon>Ascomycota</taxon>
        <taxon>Pezizomycotina</taxon>
        <taxon>Dothideomycetes</taxon>
        <taxon>Pleosporomycetidae</taxon>
        <taxon>Pleosporales</taxon>
        <taxon>Pleosporales incertae sedis</taxon>
        <taxon>Lojkania</taxon>
    </lineage>
</organism>
<proteinExistence type="predicted"/>
<reference evidence="2" key="1">
    <citation type="journal article" date="2020" name="Stud. Mycol.">
        <title>101 Dothideomycetes genomes: A test case for predicting lifestyles and emergence of pathogens.</title>
        <authorList>
            <person name="Haridas S."/>
            <person name="Albert R."/>
            <person name="Binder M."/>
            <person name="Bloem J."/>
            <person name="LaButti K."/>
            <person name="Salamov A."/>
            <person name="Andreopoulos B."/>
            <person name="Baker S."/>
            <person name="Barry K."/>
            <person name="Bills G."/>
            <person name="Bluhm B."/>
            <person name="Cannon C."/>
            <person name="Castanera R."/>
            <person name="Culley D."/>
            <person name="Daum C."/>
            <person name="Ezra D."/>
            <person name="Gonzalez J."/>
            <person name="Henrissat B."/>
            <person name="Kuo A."/>
            <person name="Liang C."/>
            <person name="Lipzen A."/>
            <person name="Lutzoni F."/>
            <person name="Magnuson J."/>
            <person name="Mondo S."/>
            <person name="Nolan M."/>
            <person name="Ohm R."/>
            <person name="Pangilinan J."/>
            <person name="Park H.-J."/>
            <person name="Ramirez L."/>
            <person name="Alfaro M."/>
            <person name="Sun H."/>
            <person name="Tritt A."/>
            <person name="Yoshinaga Y."/>
            <person name="Zwiers L.-H."/>
            <person name="Turgeon B."/>
            <person name="Goodwin S."/>
            <person name="Spatafora J."/>
            <person name="Crous P."/>
            <person name="Grigoriev I."/>
        </authorList>
    </citation>
    <scope>NUCLEOTIDE SEQUENCE [LARGE SCALE GENOMIC DNA]</scope>
    <source>
        <strain evidence="2">CBS 304.66</strain>
    </source>
</reference>
<comment type="caution">
    <text evidence="1">The sequence shown here is derived from an EMBL/GenBank/DDBJ whole genome shotgun (WGS) entry which is preliminary data.</text>
</comment>